<proteinExistence type="inferred from homology"/>
<dbReference type="InterPro" id="IPR033923">
    <property type="entry name" value="PAK_BD"/>
</dbReference>
<comment type="catalytic activity">
    <reaction evidence="10">
        <text>L-seryl-[protein] + ATP = O-phospho-L-seryl-[protein] + ADP + H(+)</text>
        <dbReference type="Rhea" id="RHEA:17989"/>
        <dbReference type="Rhea" id="RHEA-COMP:9863"/>
        <dbReference type="Rhea" id="RHEA-COMP:11604"/>
        <dbReference type="ChEBI" id="CHEBI:15378"/>
        <dbReference type="ChEBI" id="CHEBI:29999"/>
        <dbReference type="ChEBI" id="CHEBI:30616"/>
        <dbReference type="ChEBI" id="CHEBI:83421"/>
        <dbReference type="ChEBI" id="CHEBI:456216"/>
        <dbReference type="EC" id="2.7.11.1"/>
    </reaction>
</comment>
<dbReference type="Gene3D" id="2.30.29.30">
    <property type="entry name" value="Pleckstrin-homology domain (PH domain)/Phosphotyrosine-binding domain (PTB)"/>
    <property type="match status" value="1"/>
</dbReference>
<evidence type="ECO:0000256" key="2">
    <source>
        <dbReference type="ARBA" id="ARBA00012513"/>
    </source>
</evidence>
<keyword evidence="8" id="KW-0067">ATP-binding</keyword>
<evidence type="ECO:0000259" key="13">
    <source>
        <dbReference type="PROSITE" id="PS50011"/>
    </source>
</evidence>
<name>A0A151GIQ0_DRECN</name>
<dbReference type="AlphaFoldDB" id="A0A151GIQ0"/>
<dbReference type="RefSeq" id="XP_040656347.1">
    <property type="nucleotide sequence ID" value="XM_040801314.1"/>
</dbReference>
<dbReference type="InterPro" id="IPR008271">
    <property type="entry name" value="Ser/Thr_kinase_AS"/>
</dbReference>
<dbReference type="PANTHER" id="PTHR45832:SF22">
    <property type="entry name" value="SERINE_THREONINE-PROTEIN KINASE SAMKA-RELATED"/>
    <property type="match status" value="1"/>
</dbReference>
<evidence type="ECO:0000313" key="16">
    <source>
        <dbReference type="Proteomes" id="UP000076580"/>
    </source>
</evidence>
<dbReference type="STRING" id="98403.A0A151GIQ0"/>
<evidence type="ECO:0000256" key="8">
    <source>
        <dbReference type="ARBA" id="ARBA00022840"/>
    </source>
</evidence>
<feature type="compositionally biased region" description="Basic and acidic residues" evidence="11">
    <location>
        <begin position="268"/>
        <end position="278"/>
    </location>
</feature>
<evidence type="ECO:0000256" key="3">
    <source>
        <dbReference type="ARBA" id="ARBA00022507"/>
    </source>
</evidence>
<dbReference type="GO" id="GO:0004674">
    <property type="term" value="F:protein serine/threonine kinase activity"/>
    <property type="evidence" value="ECO:0007669"/>
    <property type="project" value="UniProtKB-KW"/>
</dbReference>
<dbReference type="InterPro" id="IPR000095">
    <property type="entry name" value="CRIB_dom"/>
</dbReference>
<dbReference type="Gene3D" id="1.10.510.10">
    <property type="entry name" value="Transferase(Phosphotransferase) domain 1"/>
    <property type="match status" value="1"/>
</dbReference>
<dbReference type="InterPro" id="IPR000719">
    <property type="entry name" value="Prot_kinase_dom"/>
</dbReference>
<dbReference type="FunFam" id="3.90.810.10:FF:000005">
    <property type="entry name" value="Non-specific serine/threonine protein kinase"/>
    <property type="match status" value="1"/>
</dbReference>
<dbReference type="PROSITE" id="PS50108">
    <property type="entry name" value="CRIB"/>
    <property type="match status" value="1"/>
</dbReference>
<dbReference type="FunFam" id="1.10.510.10:FF:000139">
    <property type="entry name" value="Non-specific serine/threonine protein kinase"/>
    <property type="match status" value="1"/>
</dbReference>
<keyword evidence="16" id="KW-1185">Reference proteome</keyword>
<dbReference type="OrthoDB" id="248923at2759"/>
<dbReference type="PROSITE" id="PS50011">
    <property type="entry name" value="PROTEIN_KINASE_DOM"/>
    <property type="match status" value="1"/>
</dbReference>
<dbReference type="EC" id="2.7.11.1" evidence="2"/>
<comment type="caution">
    <text evidence="15">The sequence shown here is derived from an EMBL/GenBank/DDBJ whole genome shotgun (WGS) entry which is preliminary data.</text>
</comment>
<dbReference type="CDD" id="cd06614">
    <property type="entry name" value="STKc_PAK"/>
    <property type="match status" value="1"/>
</dbReference>
<dbReference type="Proteomes" id="UP000076580">
    <property type="component" value="Chromosome 02"/>
</dbReference>
<dbReference type="Gene3D" id="3.90.810.10">
    <property type="entry name" value="CRIB domain"/>
    <property type="match status" value="1"/>
</dbReference>
<evidence type="ECO:0000256" key="10">
    <source>
        <dbReference type="ARBA" id="ARBA00048679"/>
    </source>
</evidence>
<dbReference type="InParanoid" id="A0A151GIQ0"/>
<evidence type="ECO:0000313" key="15">
    <source>
        <dbReference type="EMBL" id="KYK56995.1"/>
    </source>
</evidence>
<evidence type="ECO:0000256" key="6">
    <source>
        <dbReference type="ARBA" id="ARBA00022741"/>
    </source>
</evidence>
<dbReference type="InterPro" id="IPR011993">
    <property type="entry name" value="PH-like_dom_sf"/>
</dbReference>
<accession>A0A151GIQ0</accession>
<feature type="region of interest" description="Disordered" evidence="11">
    <location>
        <begin position="1"/>
        <end position="38"/>
    </location>
</feature>
<comment type="catalytic activity">
    <reaction evidence="9">
        <text>L-threonyl-[protein] + ATP = O-phospho-L-threonyl-[protein] + ADP + H(+)</text>
        <dbReference type="Rhea" id="RHEA:46608"/>
        <dbReference type="Rhea" id="RHEA-COMP:11060"/>
        <dbReference type="Rhea" id="RHEA-COMP:11605"/>
        <dbReference type="ChEBI" id="CHEBI:15378"/>
        <dbReference type="ChEBI" id="CHEBI:30013"/>
        <dbReference type="ChEBI" id="CHEBI:30616"/>
        <dbReference type="ChEBI" id="CHEBI:61977"/>
        <dbReference type="ChEBI" id="CHEBI:456216"/>
        <dbReference type="EC" id="2.7.11.1"/>
    </reaction>
</comment>
<dbReference type="GO" id="GO:0005524">
    <property type="term" value="F:ATP binding"/>
    <property type="evidence" value="ECO:0007669"/>
    <property type="project" value="UniProtKB-KW"/>
</dbReference>
<keyword evidence="7 15" id="KW-0418">Kinase</keyword>
<evidence type="ECO:0000256" key="5">
    <source>
        <dbReference type="ARBA" id="ARBA00022679"/>
    </source>
</evidence>
<evidence type="ECO:0000256" key="4">
    <source>
        <dbReference type="ARBA" id="ARBA00022527"/>
    </source>
</evidence>
<dbReference type="SMART" id="SM00233">
    <property type="entry name" value="PH"/>
    <property type="match status" value="1"/>
</dbReference>
<dbReference type="SMART" id="SM00285">
    <property type="entry name" value="PBD"/>
    <property type="match status" value="1"/>
</dbReference>
<keyword evidence="3" id="KW-0589">Pheromone response</keyword>
<feature type="region of interest" description="Disordered" evidence="11">
    <location>
        <begin position="268"/>
        <end position="404"/>
    </location>
</feature>
<dbReference type="Gene3D" id="3.30.200.20">
    <property type="entry name" value="Phosphorylase Kinase, domain 1"/>
    <property type="match status" value="1"/>
</dbReference>
<protein>
    <recommendedName>
        <fullName evidence="2">non-specific serine/threonine protein kinase</fullName>
        <ecNumber evidence="2">2.7.11.1</ecNumber>
    </recommendedName>
</protein>
<evidence type="ECO:0000256" key="9">
    <source>
        <dbReference type="ARBA" id="ARBA00047899"/>
    </source>
</evidence>
<feature type="domain" description="Protein kinase" evidence="13">
    <location>
        <begin position="428"/>
        <end position="696"/>
    </location>
</feature>
<evidence type="ECO:0000256" key="1">
    <source>
        <dbReference type="ARBA" id="ARBA00008874"/>
    </source>
</evidence>
<keyword evidence="4" id="KW-0723">Serine/threonine-protein kinase</keyword>
<dbReference type="InterPro" id="IPR011009">
    <property type="entry name" value="Kinase-like_dom_sf"/>
</dbReference>
<feature type="compositionally biased region" description="Pro residues" evidence="11">
    <location>
        <begin position="325"/>
        <end position="334"/>
    </location>
</feature>
<feature type="domain" description="PH" evidence="12">
    <location>
        <begin position="78"/>
        <end position="185"/>
    </location>
</feature>
<dbReference type="PANTHER" id="PTHR45832">
    <property type="entry name" value="SERINE/THREONINE-PROTEIN KINASE SAMKA-RELATED-RELATED"/>
    <property type="match status" value="1"/>
</dbReference>
<dbReference type="Pfam" id="PF00069">
    <property type="entry name" value="Pkinase"/>
    <property type="match status" value="1"/>
</dbReference>
<evidence type="ECO:0000256" key="11">
    <source>
        <dbReference type="SAM" id="MobiDB-lite"/>
    </source>
</evidence>
<comment type="similarity">
    <text evidence="1">Belongs to the protein kinase superfamily. STE Ser/Thr protein kinase family. STE20 subfamily.</text>
</comment>
<feature type="compositionally biased region" description="Low complexity" evidence="11">
    <location>
        <begin position="20"/>
        <end position="31"/>
    </location>
</feature>
<dbReference type="PROSITE" id="PS00108">
    <property type="entry name" value="PROTEIN_KINASE_ST"/>
    <property type="match status" value="1"/>
</dbReference>
<dbReference type="EMBL" id="LAYC01000002">
    <property type="protein sequence ID" value="KYK56995.1"/>
    <property type="molecule type" value="Genomic_DNA"/>
</dbReference>
<feature type="compositionally biased region" description="Pro residues" evidence="11">
    <location>
        <begin position="280"/>
        <end position="299"/>
    </location>
</feature>
<dbReference type="SUPFAM" id="SSF50729">
    <property type="entry name" value="PH domain-like"/>
    <property type="match status" value="1"/>
</dbReference>
<keyword evidence="6" id="KW-0547">Nucleotide-binding</keyword>
<dbReference type="InterPro" id="IPR001849">
    <property type="entry name" value="PH_domain"/>
</dbReference>
<dbReference type="InterPro" id="IPR036936">
    <property type="entry name" value="CRIB_dom_sf"/>
</dbReference>
<dbReference type="SMART" id="SM00220">
    <property type="entry name" value="S_TKc"/>
    <property type="match status" value="1"/>
</dbReference>
<evidence type="ECO:0000259" key="12">
    <source>
        <dbReference type="PROSITE" id="PS50003"/>
    </source>
</evidence>
<dbReference type="SUPFAM" id="SSF56112">
    <property type="entry name" value="Protein kinase-like (PK-like)"/>
    <property type="match status" value="1"/>
</dbReference>
<organism evidence="15 16">
    <name type="scientific">Drechmeria coniospora</name>
    <name type="common">Nematophagous fungus</name>
    <name type="synonym">Meria coniospora</name>
    <dbReference type="NCBI Taxonomy" id="98403"/>
    <lineage>
        <taxon>Eukaryota</taxon>
        <taxon>Fungi</taxon>
        <taxon>Dikarya</taxon>
        <taxon>Ascomycota</taxon>
        <taxon>Pezizomycotina</taxon>
        <taxon>Sordariomycetes</taxon>
        <taxon>Hypocreomycetidae</taxon>
        <taxon>Hypocreales</taxon>
        <taxon>Ophiocordycipitaceae</taxon>
        <taxon>Drechmeria</taxon>
    </lineage>
</organism>
<reference evidence="15 16" key="1">
    <citation type="journal article" date="2016" name="Sci. Rep.">
        <title>Insights into Adaptations to a Near-Obligate Nematode Endoparasitic Lifestyle from the Finished Genome of Drechmeria coniospora.</title>
        <authorList>
            <person name="Zhang L."/>
            <person name="Zhou Z."/>
            <person name="Guo Q."/>
            <person name="Fokkens L."/>
            <person name="Miskei M."/>
            <person name="Pocsi I."/>
            <person name="Zhang W."/>
            <person name="Chen M."/>
            <person name="Wang L."/>
            <person name="Sun Y."/>
            <person name="Donzelli B.G."/>
            <person name="Gibson D.M."/>
            <person name="Nelson D.R."/>
            <person name="Luo J.G."/>
            <person name="Rep M."/>
            <person name="Liu H."/>
            <person name="Yang S."/>
            <person name="Wang J."/>
            <person name="Krasnoff S.B."/>
            <person name="Xu Y."/>
            <person name="Molnar I."/>
            <person name="Lin M."/>
        </authorList>
    </citation>
    <scope>NUCLEOTIDE SEQUENCE [LARGE SCALE GENOMIC DNA]</scope>
    <source>
        <strain evidence="15 16">ARSEF 6962</strain>
    </source>
</reference>
<keyword evidence="5" id="KW-0808">Transferase</keyword>
<gene>
    <name evidence="15" type="ORF">DCS_04002</name>
</gene>
<dbReference type="Pfam" id="PF00786">
    <property type="entry name" value="PBD"/>
    <property type="match status" value="1"/>
</dbReference>
<dbReference type="PROSITE" id="PS50003">
    <property type="entry name" value="PH_DOMAIN"/>
    <property type="match status" value="1"/>
</dbReference>
<dbReference type="CDD" id="cd01093">
    <property type="entry name" value="CRIB_PAK_like"/>
    <property type="match status" value="1"/>
</dbReference>
<evidence type="ECO:0000259" key="14">
    <source>
        <dbReference type="PROSITE" id="PS50108"/>
    </source>
</evidence>
<dbReference type="GeneID" id="63716645"/>
<dbReference type="FunCoup" id="A0A151GIQ0">
    <property type="interactions" value="244"/>
</dbReference>
<sequence>MADKSSPSPLPGQPMYPGTPSRAPNSPSRSNLKAPPNLAVTSISPLTATATSTYTGTTVPLPIARKKFNNAPAVEPSPGRKRSWAAVREGGFLQSWKQRFLVLRKEWIDFSKAEGEKPVYTLFLKDVVAIGRVETTTPTFEVKRRLDGPSNSPGEKDGQTKTLHIKTKTEEELYTWMDFIYDSCPDLGGVSNPTNFSHAVHVGFNPTSREFVGLPPEWMRLLNGSAITKEDYARNPQAVIEAVDFYSDLTKRSENPVEFLALSPTHVPTEHWGRDASPHRPSPGPGPGPGFAAQPPPLPSSVVPALQTPKPPPPPRPPNGIQAQRPPPRPPPPKAKPEGAADDSSLFPAPLRLVQDSPHQKPQPHPPSAFSDPDDEATEVSLASEPSVTAIPVPSKRRQGARHLTTSEGELIAKLRAVVSDEDPTLCYVKQKKIGQGASGSVYVAKILDTAVGLAQDLRMRKGPSTRVAIKEMNLARQPRKDLLVDEIMIMKDSRHPNIINFLDAFLLSDSRQLWVVMDYMDGGALIDIIDNNRSISEKQIATICRETCKGLQHLHAQGIVHRDIKSDNVLLDKRGNVKITDFGFCAKLTERRSKRATMVGTTYWMAPEVVKQNKYGHKIDIWSLGIMTIEMVELQPPYMDEEPLRALYLIVTNGTPPLRKPDSMSQALKQFLAVCLRVEVKKRATADELLEHTFLQSCCPIDGLIGLLSFKK</sequence>
<dbReference type="GO" id="GO:0019236">
    <property type="term" value="P:response to pheromone"/>
    <property type="evidence" value="ECO:0007669"/>
    <property type="project" value="UniProtKB-KW"/>
</dbReference>
<dbReference type="InterPro" id="IPR051931">
    <property type="entry name" value="PAK3-like"/>
</dbReference>
<feature type="domain" description="CRIB" evidence="14">
    <location>
        <begin position="190"/>
        <end position="203"/>
    </location>
</feature>
<dbReference type="GO" id="GO:0106310">
    <property type="term" value="F:protein serine kinase activity"/>
    <property type="evidence" value="ECO:0007669"/>
    <property type="project" value="RHEA"/>
</dbReference>
<evidence type="ECO:0000256" key="7">
    <source>
        <dbReference type="ARBA" id="ARBA00022777"/>
    </source>
</evidence>
<feature type="compositionally biased region" description="Pro residues" evidence="11">
    <location>
        <begin position="309"/>
        <end position="318"/>
    </location>
</feature>